<dbReference type="PANTHER" id="PTHR30442:SF0">
    <property type="entry name" value="FE(3+) DICITRATE TRANSPORT PROTEIN FECA"/>
    <property type="match status" value="1"/>
</dbReference>
<evidence type="ECO:0000256" key="14">
    <source>
        <dbReference type="PROSITE-ProRule" id="PRU01360"/>
    </source>
</evidence>
<keyword evidence="4 14" id="KW-1134">Transmembrane beta strand</keyword>
<keyword evidence="13 14" id="KW-0998">Cell outer membrane</keyword>
<dbReference type="InterPro" id="IPR036942">
    <property type="entry name" value="Beta-barrel_TonB_sf"/>
</dbReference>
<dbReference type="InterPro" id="IPR012910">
    <property type="entry name" value="Plug_dom"/>
</dbReference>
<keyword evidence="3 14" id="KW-0813">Transport</keyword>
<evidence type="ECO:0000256" key="7">
    <source>
        <dbReference type="ARBA" id="ARBA00022729"/>
    </source>
</evidence>
<evidence type="ECO:0000256" key="5">
    <source>
        <dbReference type="ARBA" id="ARBA00022496"/>
    </source>
</evidence>
<feature type="domain" description="TonB-dependent receptor plug" evidence="19">
    <location>
        <begin position="64"/>
        <end position="177"/>
    </location>
</feature>
<dbReference type="Pfam" id="PF07715">
    <property type="entry name" value="Plug"/>
    <property type="match status" value="1"/>
</dbReference>
<keyword evidence="11 14" id="KW-0472">Membrane</keyword>
<keyword evidence="9" id="KW-0406">Ion transport</keyword>
<name>A0ABP2BLZ5_9HYPH</name>
<comment type="caution">
    <text evidence="20">The sequence shown here is derived from an EMBL/GenBank/DDBJ whole genome shotgun (WGS) entry which is preliminary data.</text>
</comment>
<gene>
    <name evidence="20" type="primary">fecA</name>
    <name evidence="20" type="ORF">AGR13a_Lc110166</name>
</gene>
<proteinExistence type="inferred from homology"/>
<feature type="signal peptide" evidence="17">
    <location>
        <begin position="1"/>
        <end position="34"/>
    </location>
</feature>
<protein>
    <submittedName>
        <fullName evidence="20">Ferric citrate outer membrane transporter KpLE2 phage-like element</fullName>
    </submittedName>
</protein>
<evidence type="ECO:0000256" key="2">
    <source>
        <dbReference type="ARBA" id="ARBA00009810"/>
    </source>
</evidence>
<evidence type="ECO:0000259" key="19">
    <source>
        <dbReference type="Pfam" id="PF07715"/>
    </source>
</evidence>
<evidence type="ECO:0000256" key="6">
    <source>
        <dbReference type="ARBA" id="ARBA00022692"/>
    </source>
</evidence>
<evidence type="ECO:0000256" key="11">
    <source>
        <dbReference type="ARBA" id="ARBA00023136"/>
    </source>
</evidence>
<evidence type="ECO:0000256" key="12">
    <source>
        <dbReference type="ARBA" id="ARBA00023170"/>
    </source>
</evidence>
<keyword evidence="10 16" id="KW-0798">TonB box</keyword>
<evidence type="ECO:0000256" key="15">
    <source>
        <dbReference type="PROSITE-ProRule" id="PRU10144"/>
    </source>
</evidence>
<dbReference type="NCBIfam" id="TIGR01783">
    <property type="entry name" value="TonB-siderophor"/>
    <property type="match status" value="1"/>
</dbReference>
<evidence type="ECO:0000256" key="16">
    <source>
        <dbReference type="RuleBase" id="RU003357"/>
    </source>
</evidence>
<organism evidence="20 21">
    <name type="scientific">Agrobacterium genomosp. 13 str. CFBP 6927</name>
    <dbReference type="NCBI Taxonomy" id="1183428"/>
    <lineage>
        <taxon>Bacteria</taxon>
        <taxon>Pseudomonadati</taxon>
        <taxon>Pseudomonadota</taxon>
        <taxon>Alphaproteobacteria</taxon>
        <taxon>Hyphomicrobiales</taxon>
        <taxon>Rhizobiaceae</taxon>
        <taxon>Rhizobium/Agrobacterium group</taxon>
        <taxon>Agrobacterium</taxon>
        <taxon>Agrobacterium tumefaciens complex</taxon>
    </lineage>
</organism>
<evidence type="ECO:0000256" key="17">
    <source>
        <dbReference type="SAM" id="SignalP"/>
    </source>
</evidence>
<feature type="chain" id="PRO_5045354308" evidence="17">
    <location>
        <begin position="35"/>
        <end position="724"/>
    </location>
</feature>
<evidence type="ECO:0000256" key="1">
    <source>
        <dbReference type="ARBA" id="ARBA00004571"/>
    </source>
</evidence>
<keyword evidence="12" id="KW-0675">Receptor</keyword>
<dbReference type="InterPro" id="IPR039426">
    <property type="entry name" value="TonB-dep_rcpt-like"/>
</dbReference>
<dbReference type="PROSITE" id="PS52016">
    <property type="entry name" value="TONB_DEPENDENT_REC_3"/>
    <property type="match status" value="1"/>
</dbReference>
<dbReference type="CDD" id="cd01347">
    <property type="entry name" value="ligand_gated_channel"/>
    <property type="match status" value="1"/>
</dbReference>
<evidence type="ECO:0000256" key="4">
    <source>
        <dbReference type="ARBA" id="ARBA00022452"/>
    </source>
</evidence>
<evidence type="ECO:0000259" key="18">
    <source>
        <dbReference type="Pfam" id="PF00593"/>
    </source>
</evidence>
<dbReference type="PROSITE" id="PS01156">
    <property type="entry name" value="TONB_DEPENDENT_REC_2"/>
    <property type="match status" value="1"/>
</dbReference>
<dbReference type="Proteomes" id="UP000191812">
    <property type="component" value="Unassembled WGS sequence"/>
</dbReference>
<sequence>MSCFQSGALMISYRRLANSVLLASVAFAPASVFAQDGANGGETVLEAITITGNWLEQPNKEKVLKHPGARTIMDKTELEERGAVDIRDALNQIPGVQVQESAGTGGSDVSLNLGVRGLTSRLSPRSTVLMDGIPLSYAPYGQPQLSLFPLVLGNVDTVDVVRGAGSVRYGPQNVGGIINFVTHPIPDDVTVRMSSSAEFGGGTKATPSFLIGGTNDDGLGAALLYSGIHGTGYRDSNDRTDIDDLIFKGKYEFSDTDTLSLQYHHYSGEGQMPGGLTTGEYAADPFQSTRQYDEFNGRRNDISLRYQHNDGENNFEILGYYVNSFRGSFVEQQGTGASANRYRLTSAPRDYEYFGIEPRYSRLFDIGDTTHEVTVGYRYLWEESSEVAARTAYYYDRVPGYNPHTRPMVTYQTSEGGTKAHAIYIDDKIQFGNWTVTPGVRYEMISTNNTVNDLTGGVVTASRSPQFDANELLPTLSVAYQINDAWSVFGNAGVSFGPQQYSHLASTTDGLNPEKAKTYEIGTHYQGDALSGELTAFYIDFDKELLLSRNIVGEGVWTNLGATTHQGIEAAGRYDLGSLTPSLDGLSVYANYTYTEAVYEAGDFKGKDLPFYSRHFGTVGASYRYEDWVINADVTAQSKQRSPGSGTTYVTEEDSTGRLGDIPGYGTVNLRLAYQPENNKNAPKFALGVKNLFDNEYFTRSTDNNGGKFVGQPRTFFVSASVAF</sequence>
<keyword evidence="6 14" id="KW-0812">Transmembrane</keyword>
<evidence type="ECO:0000256" key="13">
    <source>
        <dbReference type="ARBA" id="ARBA00023237"/>
    </source>
</evidence>
<feature type="short sequence motif" description="TonB C-terminal box" evidence="15">
    <location>
        <begin position="707"/>
        <end position="724"/>
    </location>
</feature>
<keyword evidence="5" id="KW-0410">Iron transport</keyword>
<dbReference type="SUPFAM" id="SSF56935">
    <property type="entry name" value="Porins"/>
    <property type="match status" value="1"/>
</dbReference>
<feature type="domain" description="TonB-dependent receptor-like beta-barrel" evidence="18">
    <location>
        <begin position="252"/>
        <end position="692"/>
    </location>
</feature>
<dbReference type="Gene3D" id="2.170.130.10">
    <property type="entry name" value="TonB-dependent receptor, plug domain"/>
    <property type="match status" value="1"/>
</dbReference>
<evidence type="ECO:0000313" key="21">
    <source>
        <dbReference type="Proteomes" id="UP000191812"/>
    </source>
</evidence>
<comment type="similarity">
    <text evidence="2 14 16">Belongs to the TonB-dependent receptor family.</text>
</comment>
<dbReference type="InterPro" id="IPR010105">
    <property type="entry name" value="TonB_sidphr_rcpt"/>
</dbReference>
<dbReference type="EMBL" id="FBWH01000037">
    <property type="protein sequence ID" value="CUX50074.1"/>
    <property type="molecule type" value="Genomic_DNA"/>
</dbReference>
<keyword evidence="7 17" id="KW-0732">Signal</keyword>
<evidence type="ECO:0000256" key="8">
    <source>
        <dbReference type="ARBA" id="ARBA00023004"/>
    </source>
</evidence>
<dbReference type="InterPro" id="IPR000531">
    <property type="entry name" value="Beta-barrel_TonB"/>
</dbReference>
<evidence type="ECO:0000313" key="20">
    <source>
        <dbReference type="EMBL" id="CUX50074.1"/>
    </source>
</evidence>
<keyword evidence="21" id="KW-1185">Reference proteome</keyword>
<comment type="subcellular location">
    <subcellularLocation>
        <location evidence="1 14">Cell outer membrane</location>
        <topology evidence="1 14">Multi-pass membrane protein</topology>
    </subcellularLocation>
</comment>
<dbReference type="InterPro" id="IPR037066">
    <property type="entry name" value="Plug_dom_sf"/>
</dbReference>
<dbReference type="Pfam" id="PF00593">
    <property type="entry name" value="TonB_dep_Rec_b-barrel"/>
    <property type="match status" value="1"/>
</dbReference>
<dbReference type="PANTHER" id="PTHR30442">
    <property type="entry name" value="IRON III DICITRATE TRANSPORT PROTEIN FECA"/>
    <property type="match status" value="1"/>
</dbReference>
<reference evidence="20 21" key="1">
    <citation type="submission" date="2016-01" db="EMBL/GenBank/DDBJ databases">
        <authorList>
            <person name="Regsiter A."/>
            <person name="william w."/>
        </authorList>
    </citation>
    <scope>NUCLEOTIDE SEQUENCE [LARGE SCALE GENOMIC DNA]</scope>
    <source>
        <strain evidence="20 21">CFBP 6927</strain>
    </source>
</reference>
<evidence type="ECO:0000256" key="3">
    <source>
        <dbReference type="ARBA" id="ARBA00022448"/>
    </source>
</evidence>
<dbReference type="Gene3D" id="2.40.170.20">
    <property type="entry name" value="TonB-dependent receptor, beta-barrel domain"/>
    <property type="match status" value="1"/>
</dbReference>
<evidence type="ECO:0000256" key="10">
    <source>
        <dbReference type="ARBA" id="ARBA00023077"/>
    </source>
</evidence>
<accession>A0ABP2BLZ5</accession>
<keyword evidence="8" id="KW-0408">Iron</keyword>
<evidence type="ECO:0000256" key="9">
    <source>
        <dbReference type="ARBA" id="ARBA00023065"/>
    </source>
</evidence>
<dbReference type="InterPro" id="IPR010917">
    <property type="entry name" value="TonB_rcpt_CS"/>
</dbReference>